<feature type="region of interest" description="Disordered" evidence="2">
    <location>
        <begin position="118"/>
        <end position="152"/>
    </location>
</feature>
<evidence type="ECO:0000256" key="2">
    <source>
        <dbReference type="SAM" id="MobiDB-lite"/>
    </source>
</evidence>
<dbReference type="SUPFAM" id="SSF46955">
    <property type="entry name" value="Putative DNA-binding domain"/>
    <property type="match status" value="1"/>
</dbReference>
<dbReference type="PANTHER" id="PTHR30204">
    <property type="entry name" value="REDOX-CYCLING DRUG-SENSING TRANSCRIPTIONAL ACTIVATOR SOXR"/>
    <property type="match status" value="1"/>
</dbReference>
<proteinExistence type="predicted"/>
<dbReference type="GO" id="GO:0003677">
    <property type="term" value="F:DNA binding"/>
    <property type="evidence" value="ECO:0007669"/>
    <property type="project" value="UniProtKB-KW"/>
</dbReference>
<dbReference type="PROSITE" id="PS50937">
    <property type="entry name" value="HTH_MERR_2"/>
    <property type="match status" value="1"/>
</dbReference>
<dbReference type="Proteomes" id="UP000005952">
    <property type="component" value="Chromosome"/>
</dbReference>
<keyword evidence="5" id="KW-1185">Reference proteome</keyword>
<dbReference type="AlphaFoldDB" id="N0B267"/>
<accession>N0B267</accession>
<dbReference type="Pfam" id="PF13411">
    <property type="entry name" value="MerR_1"/>
    <property type="match status" value="1"/>
</dbReference>
<dbReference type="eggNOG" id="COG0789">
    <property type="taxonomic scope" value="Bacteria"/>
</dbReference>
<gene>
    <name evidence="4" type="ORF">HYPDE_29493</name>
</gene>
<dbReference type="CDD" id="cd04765">
    <property type="entry name" value="HTH_MlrA-like_sg2"/>
    <property type="match status" value="1"/>
</dbReference>
<evidence type="ECO:0000256" key="1">
    <source>
        <dbReference type="ARBA" id="ARBA00023125"/>
    </source>
</evidence>
<organism evidence="4 5">
    <name type="scientific">Hyphomicrobium denitrificans 1NES1</name>
    <dbReference type="NCBI Taxonomy" id="670307"/>
    <lineage>
        <taxon>Bacteria</taxon>
        <taxon>Pseudomonadati</taxon>
        <taxon>Pseudomonadota</taxon>
        <taxon>Alphaproteobacteria</taxon>
        <taxon>Hyphomicrobiales</taxon>
        <taxon>Hyphomicrobiaceae</taxon>
        <taxon>Hyphomicrobium</taxon>
    </lineage>
</organism>
<dbReference type="STRING" id="670307.HYPDE_29493"/>
<dbReference type="InterPro" id="IPR047057">
    <property type="entry name" value="MerR_fam"/>
</dbReference>
<dbReference type="PANTHER" id="PTHR30204:SF15">
    <property type="entry name" value="BLL5018 PROTEIN"/>
    <property type="match status" value="1"/>
</dbReference>
<name>N0B267_9HYPH</name>
<dbReference type="InterPro" id="IPR000551">
    <property type="entry name" value="MerR-type_HTH_dom"/>
</dbReference>
<dbReference type="GO" id="GO:0003700">
    <property type="term" value="F:DNA-binding transcription factor activity"/>
    <property type="evidence" value="ECO:0007669"/>
    <property type="project" value="InterPro"/>
</dbReference>
<dbReference type="Gene3D" id="1.10.1660.10">
    <property type="match status" value="1"/>
</dbReference>
<evidence type="ECO:0000313" key="4">
    <source>
        <dbReference type="EMBL" id="AGK57574.1"/>
    </source>
</evidence>
<dbReference type="EMBL" id="CP005587">
    <property type="protein sequence ID" value="AGK57574.1"/>
    <property type="molecule type" value="Genomic_DNA"/>
</dbReference>
<sequence>MLKRTIGRRGGSPRRGFDKLERHRAMNKSAEAFRTIGEVAEELEIPKHVLRFWEGRFPQIRPMKRGGGRRYYRPEDMELLRGIRALLHAEGYTIRGVQKILREHGVDQVKAAARRAMAAQGSDRAVPPQTRKRGRKPIVGATGSASLPQAAQAIPESKAEGCATDVHVLAAIRELQIARAILLGQPIAQPGGSHVAEAKKTRATRT</sequence>
<dbReference type="SMART" id="SM00422">
    <property type="entry name" value="HTH_MERR"/>
    <property type="match status" value="1"/>
</dbReference>
<evidence type="ECO:0000313" key="5">
    <source>
        <dbReference type="Proteomes" id="UP000005952"/>
    </source>
</evidence>
<evidence type="ECO:0000259" key="3">
    <source>
        <dbReference type="PROSITE" id="PS50937"/>
    </source>
</evidence>
<protein>
    <submittedName>
        <fullName evidence="4">MerR family transcriptional regulator</fullName>
    </submittedName>
</protein>
<dbReference type="HOGENOM" id="CLU_045945_1_0_5"/>
<dbReference type="InterPro" id="IPR009061">
    <property type="entry name" value="DNA-bd_dom_put_sf"/>
</dbReference>
<keyword evidence="1" id="KW-0238">DNA-binding</keyword>
<reference evidence="4 5" key="1">
    <citation type="journal article" date="2013" name="Genome Announc.">
        <title>Genome sequences for three denitrifying bacterial strains isolated from a uranium- and nitrate-contaminated subsurface environment.</title>
        <authorList>
            <person name="Venkatramanan R."/>
            <person name="Prakash O."/>
            <person name="Woyke T."/>
            <person name="Chain P."/>
            <person name="Goodwin L.A."/>
            <person name="Watson D."/>
            <person name="Brooks S."/>
            <person name="Kostka J.E."/>
            <person name="Green S.J."/>
        </authorList>
    </citation>
    <scope>NUCLEOTIDE SEQUENCE [LARGE SCALE GENOMIC DNA]</scope>
    <source>
        <strain evidence="4 5">1NES1</strain>
    </source>
</reference>
<feature type="domain" description="HTH merR-type" evidence="3">
    <location>
        <begin position="35"/>
        <end position="103"/>
    </location>
</feature>
<dbReference type="KEGG" id="hdt:HYPDE_29493"/>